<keyword evidence="6" id="KW-1185">Reference proteome</keyword>
<feature type="domain" description="AAA+ ATPase" evidence="5">
    <location>
        <begin position="456"/>
        <end position="591"/>
    </location>
</feature>
<dbReference type="GO" id="GO:0005524">
    <property type="term" value="F:ATP binding"/>
    <property type="evidence" value="ECO:0007669"/>
    <property type="project" value="UniProtKB-KW"/>
</dbReference>
<dbReference type="PANTHER" id="PTHR23077">
    <property type="entry name" value="AAA-FAMILY ATPASE"/>
    <property type="match status" value="1"/>
</dbReference>
<evidence type="ECO:0000256" key="1">
    <source>
        <dbReference type="ARBA" id="ARBA00022741"/>
    </source>
</evidence>
<dbReference type="FunFam" id="3.40.50.300:FF:001025">
    <property type="entry name" value="ATPase family, AAA domain-containing 2B"/>
    <property type="match status" value="1"/>
</dbReference>
<dbReference type="RefSeq" id="XP_033463027.1">
    <property type="nucleotide sequence ID" value="XM_033606734.1"/>
</dbReference>
<dbReference type="SMART" id="SM00382">
    <property type="entry name" value="AAA"/>
    <property type="match status" value="2"/>
</dbReference>
<dbReference type="Pfam" id="PF17862">
    <property type="entry name" value="AAA_lid_3"/>
    <property type="match status" value="1"/>
</dbReference>
<keyword evidence="2 4" id="KW-0067">ATP-binding</keyword>
<name>A0A6J3MD98_9PEZI</name>
<comment type="similarity">
    <text evidence="4">Belongs to the AAA ATPase family.</text>
</comment>
<dbReference type="InterPro" id="IPR003593">
    <property type="entry name" value="AAA+_ATPase"/>
</dbReference>
<dbReference type="GO" id="GO:0016887">
    <property type="term" value="F:ATP hydrolysis activity"/>
    <property type="evidence" value="ECO:0007669"/>
    <property type="project" value="InterPro"/>
</dbReference>
<dbReference type="InterPro" id="IPR003960">
    <property type="entry name" value="ATPase_AAA_CS"/>
</dbReference>
<organism evidence="7">
    <name type="scientific">Dissoconium aciculare CBS 342.82</name>
    <dbReference type="NCBI Taxonomy" id="1314786"/>
    <lineage>
        <taxon>Eukaryota</taxon>
        <taxon>Fungi</taxon>
        <taxon>Dikarya</taxon>
        <taxon>Ascomycota</taxon>
        <taxon>Pezizomycotina</taxon>
        <taxon>Dothideomycetes</taxon>
        <taxon>Dothideomycetidae</taxon>
        <taxon>Mycosphaerellales</taxon>
        <taxon>Dissoconiaceae</taxon>
        <taxon>Dissoconium</taxon>
    </lineage>
</organism>
<dbReference type="OrthoDB" id="27435at2759"/>
<reference evidence="7" key="2">
    <citation type="submission" date="2020-04" db="EMBL/GenBank/DDBJ databases">
        <authorList>
            <consortium name="NCBI Genome Project"/>
        </authorList>
    </citation>
    <scope>NUCLEOTIDE SEQUENCE</scope>
    <source>
        <strain evidence="7">CBS 342.82</strain>
    </source>
</reference>
<dbReference type="GeneID" id="54364534"/>
<reference evidence="7" key="1">
    <citation type="submission" date="2020-01" db="EMBL/GenBank/DDBJ databases">
        <authorList>
            <consortium name="DOE Joint Genome Institute"/>
            <person name="Haridas S."/>
            <person name="Albert R."/>
            <person name="Binder M."/>
            <person name="Bloem J."/>
            <person name="Labutti K."/>
            <person name="Salamov A."/>
            <person name="Andreopoulos B."/>
            <person name="Baker S.E."/>
            <person name="Barry K."/>
            <person name="Bills G."/>
            <person name="Bluhm B.H."/>
            <person name="Cannon C."/>
            <person name="Castanera R."/>
            <person name="Culley D.E."/>
            <person name="Daum C."/>
            <person name="Ezra D."/>
            <person name="Gonzalez J.B."/>
            <person name="Henrissat B."/>
            <person name="Kuo A."/>
            <person name="Liang C."/>
            <person name="Lipzen A."/>
            <person name="Lutzoni F."/>
            <person name="Magnuson J."/>
            <person name="Mondo S."/>
            <person name="Nolan M."/>
            <person name="Ohm R."/>
            <person name="Pangilinan J."/>
            <person name="Park H.-J."/>
            <person name="Ramirez L."/>
            <person name="Alfaro M."/>
            <person name="Sun H."/>
            <person name="Tritt A."/>
            <person name="Yoshinaga Y."/>
            <person name="Zwiers L.-H."/>
            <person name="Turgeon B.G."/>
            <person name="Goodwin S.B."/>
            <person name="Spatafora J.W."/>
            <person name="Crous P.W."/>
            <person name="Grigoriev I.V."/>
        </authorList>
    </citation>
    <scope>NUCLEOTIDE SEQUENCE</scope>
    <source>
        <strain evidence="7">CBS 342.82</strain>
    </source>
</reference>
<dbReference type="AlphaFoldDB" id="A0A6J3MD98"/>
<dbReference type="SUPFAM" id="SSF52540">
    <property type="entry name" value="P-loop containing nucleoside triphosphate hydrolases"/>
    <property type="match status" value="2"/>
</dbReference>
<evidence type="ECO:0000256" key="2">
    <source>
        <dbReference type="ARBA" id="ARBA00022840"/>
    </source>
</evidence>
<dbReference type="InterPro" id="IPR041569">
    <property type="entry name" value="AAA_lid_3"/>
</dbReference>
<accession>A0A6J3MD98</accession>
<reference evidence="7" key="3">
    <citation type="submission" date="2025-08" db="UniProtKB">
        <authorList>
            <consortium name="RefSeq"/>
        </authorList>
    </citation>
    <scope>IDENTIFICATION</scope>
    <source>
        <strain evidence="7">CBS 342.82</strain>
    </source>
</reference>
<keyword evidence="3" id="KW-0175">Coiled coil</keyword>
<dbReference type="InterPro" id="IPR027417">
    <property type="entry name" value="P-loop_NTPase"/>
</dbReference>
<dbReference type="InterPro" id="IPR003959">
    <property type="entry name" value="ATPase_AAA_core"/>
</dbReference>
<dbReference type="Gene3D" id="1.10.8.60">
    <property type="match status" value="2"/>
</dbReference>
<feature type="domain" description="AAA+ ATPase" evidence="5">
    <location>
        <begin position="171"/>
        <end position="299"/>
    </location>
</feature>
<dbReference type="Proteomes" id="UP000504637">
    <property type="component" value="Unplaced"/>
</dbReference>
<dbReference type="Gene3D" id="3.40.50.300">
    <property type="entry name" value="P-loop containing nucleotide triphosphate hydrolases"/>
    <property type="match status" value="2"/>
</dbReference>
<dbReference type="GO" id="GO:0005737">
    <property type="term" value="C:cytoplasm"/>
    <property type="evidence" value="ECO:0007669"/>
    <property type="project" value="TreeGrafter"/>
</dbReference>
<dbReference type="Pfam" id="PF00004">
    <property type="entry name" value="AAA"/>
    <property type="match status" value="2"/>
</dbReference>
<evidence type="ECO:0000313" key="6">
    <source>
        <dbReference type="Proteomes" id="UP000504637"/>
    </source>
</evidence>
<evidence type="ECO:0000256" key="4">
    <source>
        <dbReference type="RuleBase" id="RU003651"/>
    </source>
</evidence>
<protein>
    <submittedName>
        <fullName evidence="7">AAA-domain-containing protein</fullName>
    </submittedName>
</protein>
<proteinExistence type="inferred from homology"/>
<evidence type="ECO:0000256" key="3">
    <source>
        <dbReference type="ARBA" id="ARBA00023054"/>
    </source>
</evidence>
<sequence length="671" mass="73089">MPSTTTNGFTPDNAHIVARLQSATTLDGAFRMHLPPDSLTQAGLQVGDVCSVHGEDGTVGYGIAWRADDRMGNRPKARPVKMTEVAQNAFGFRENTKVSVRSTKVKILTATRVSLEAVAHEDDGRSMLDNSDRLWRLSLNTDGIGGLAVQCELLNECVQRVLKSAPGQRFSKPAILLYGYSGTGKTLLLEQLAKSPFQKVIRVDRSRLNGGSIAKNQSIIRDSFEEARNNQPSLVIMDNLEKLVPIDDAAYATDLARDLATTYVSRVMVVGATRKPSDLTNEVLGSFRFAELIEFPVPDQAAREQILTVLSRSWAVDNESISLAVAARTHGFTSENLVCLQQHAWHNAWRRAEHEWKSDPKATAEAPTANKIEGSEGLPAVSSALPGPLITLKDFDKALADRKVTPEALREFLAEKPKIRWDDIGGSENMKASFDEIIGWPLQLKDTISAIPTYKPTKGVLLYGPPGCSKTLTAQAVANTYDLNFIAIKGAALISMYVGESERAVREVFAKARVAAPCVIFFDEIDAIGSDRDGGGTKGLNVLTTLLNEMDGFEPLKDVFILAATNKPESLDPALIRPGRFDSHVYLGPPNTPARKEILKIATKGAPSDADLDPIALETEGYSGAEIVQIVHLASRSAFRRDDFTVATKSTPRGITREMLEAYEKFAARGS</sequence>
<evidence type="ECO:0000259" key="5">
    <source>
        <dbReference type="SMART" id="SM00382"/>
    </source>
</evidence>
<dbReference type="PANTHER" id="PTHR23077:SF27">
    <property type="entry name" value="ATPASE FAMILY GENE 2 PROTEIN HOMOLOG A"/>
    <property type="match status" value="1"/>
</dbReference>
<dbReference type="PROSITE" id="PS00674">
    <property type="entry name" value="AAA"/>
    <property type="match status" value="1"/>
</dbReference>
<dbReference type="InterPro" id="IPR050168">
    <property type="entry name" value="AAA_ATPase_domain"/>
</dbReference>
<gene>
    <name evidence="7" type="ORF">K489DRAFT_392365</name>
</gene>
<keyword evidence="1 4" id="KW-0547">Nucleotide-binding</keyword>
<evidence type="ECO:0000313" key="7">
    <source>
        <dbReference type="RefSeq" id="XP_033463027.1"/>
    </source>
</evidence>